<dbReference type="Gene3D" id="3.30.470.20">
    <property type="entry name" value="ATP-grasp fold, B domain"/>
    <property type="match status" value="1"/>
</dbReference>
<proteinExistence type="predicted"/>
<dbReference type="EMBL" id="RHLK01000002">
    <property type="protein sequence ID" value="MVO99014.1"/>
    <property type="molecule type" value="Genomic_DNA"/>
</dbReference>
<dbReference type="OrthoDB" id="7869153at2"/>
<evidence type="ECO:0000313" key="1">
    <source>
        <dbReference type="EMBL" id="MVO99014.1"/>
    </source>
</evidence>
<dbReference type="SUPFAM" id="SSF56059">
    <property type="entry name" value="Glutathione synthetase ATP-binding domain-like"/>
    <property type="match status" value="1"/>
</dbReference>
<gene>
    <name evidence="1" type="ORF">EDM21_05670</name>
</gene>
<dbReference type="RefSeq" id="WP_157333641.1">
    <property type="nucleotide sequence ID" value="NZ_RHLK01000002.1"/>
</dbReference>
<organism evidence="1 2">
    <name type="scientific">Paenibacillus lutrae</name>
    <dbReference type="NCBI Taxonomy" id="2078573"/>
    <lineage>
        <taxon>Bacteria</taxon>
        <taxon>Bacillati</taxon>
        <taxon>Bacillota</taxon>
        <taxon>Bacilli</taxon>
        <taxon>Bacillales</taxon>
        <taxon>Paenibacillaceae</taxon>
        <taxon>Paenibacillus</taxon>
    </lineage>
</organism>
<dbReference type="Proteomes" id="UP000490800">
    <property type="component" value="Unassembled WGS sequence"/>
</dbReference>
<dbReference type="InterPro" id="IPR026838">
    <property type="entry name" value="YheC/D"/>
</dbReference>
<name>A0A7X3FFZ7_9BACL</name>
<evidence type="ECO:0000313" key="2">
    <source>
        <dbReference type="Proteomes" id="UP000490800"/>
    </source>
</evidence>
<reference evidence="1 2" key="1">
    <citation type="journal article" date="2019" name="Microorganisms">
        <title>Paenibacillus lutrae sp. nov., A Chitinolytic Species Isolated from A River Otter in Castril Natural Park, Granada, Spain.</title>
        <authorList>
            <person name="Rodriguez M."/>
            <person name="Reina J.C."/>
            <person name="Bejar V."/>
            <person name="Llamas I."/>
        </authorList>
    </citation>
    <scope>NUCLEOTIDE SEQUENCE [LARGE SCALE GENOMIC DNA]</scope>
    <source>
        <strain evidence="1 2">N10</strain>
    </source>
</reference>
<keyword evidence="2" id="KW-1185">Reference proteome</keyword>
<protein>
    <submittedName>
        <fullName evidence="1">YheC/YheD family protein</fullName>
    </submittedName>
</protein>
<dbReference type="Pfam" id="PF14398">
    <property type="entry name" value="ATPgrasp_YheCD"/>
    <property type="match status" value="1"/>
</dbReference>
<accession>A0A7X3FFZ7</accession>
<comment type="caution">
    <text evidence="1">The sequence shown here is derived from an EMBL/GenBank/DDBJ whole genome shotgun (WGS) entry which is preliminary data.</text>
</comment>
<sequence>MAKPVIGILTWREGHSFKEPGYFRSLVKEGQKLGATVFIFSHKDAFPDKKQVRGYVPLEKGGWTHRTFPWPDVVIDRCRTAQDGYREFRKQKHFIYANNTFTNKMSATRLFTNNENLIKWIPATVDYSLDNLTRMFKKHTILYIKPGNGTGGKSIVKVSKTKDGYRLLGRTRGYGRRNLLFKDISSLGNWLNRWVQQERIRKGSFMIQQGLDLELIPGHVSDMRLLIQKNENGNWEVTGEGMRIGGVNNPTSNLHGGGRAASVADVLHKRFGVKKTEEIVAECRELAHGIVSAIEKQYGSMLEFGLDIGIDTRGRVWLIEVNPKPGRELFKKMGRSDLYVRAIRRPIQYAMHLKEESVKE</sequence>
<dbReference type="AlphaFoldDB" id="A0A7X3FFZ7"/>